<dbReference type="PROSITE" id="PS01228">
    <property type="entry name" value="COF_1"/>
    <property type="match status" value="1"/>
</dbReference>
<dbReference type="NCBIfam" id="TIGR00099">
    <property type="entry name" value="Cof-subfamily"/>
    <property type="match status" value="1"/>
</dbReference>
<name>A0A0B8PMJ4_9VIBR</name>
<dbReference type="PANTHER" id="PTHR10000">
    <property type="entry name" value="PHOSPHOSERINE PHOSPHATASE"/>
    <property type="match status" value="1"/>
</dbReference>
<dbReference type="Proteomes" id="UP000031670">
    <property type="component" value="Unassembled WGS sequence"/>
</dbReference>
<sequence length="273" mass="30967">MYKVLALDLDGTVLNDEHGIHPEVKQAITEAQKQWHVLIVTGRHHTAARPYYYELGLDTPIICCNGTYIYDYATESVLKHQAIEKESAFRFIELTQEFGIKMVMYVTDAMTYSNYNPITYMEVLEEWALTAPEQHRPKIFKIDSFAEMVKNSDHVWKFVVEGEPESVDKLVNHPWVKEAFNGERSWSNRVDFAAKGNSKGLRLAEYVSELGLDAKQVIAVGDNHNDISMLKFAGLGVAMKNADDLVKSHAQAVCKTDNNKDGLAHLIRENFKG</sequence>
<evidence type="ECO:0000313" key="1">
    <source>
        <dbReference type="EMBL" id="GAM63904.1"/>
    </source>
</evidence>
<comment type="caution">
    <text evidence="1">The sequence shown here is derived from an EMBL/GenBank/DDBJ whole genome shotgun (WGS) entry which is preliminary data.</text>
</comment>
<reference evidence="1 2" key="1">
    <citation type="submission" date="2015-01" db="EMBL/GenBank/DDBJ databases">
        <title>Vibrio sp. C5 JCM 19232 whole genome shotgun sequence.</title>
        <authorList>
            <person name="Sawabe T."/>
            <person name="Meirelles P."/>
            <person name="Feng G."/>
            <person name="Sayaka M."/>
            <person name="Hattori M."/>
            <person name="Ohkuma M."/>
        </authorList>
    </citation>
    <scope>NUCLEOTIDE SEQUENCE [LARGE SCALE GENOMIC DNA]</scope>
    <source>
        <strain evidence="1 2">JCM19232</strain>
    </source>
</reference>
<accession>A0A0B8PMJ4</accession>
<reference evidence="1 2" key="2">
    <citation type="submission" date="2015-01" db="EMBL/GenBank/DDBJ databases">
        <authorList>
            <consortium name="NBRP consortium"/>
            <person name="Sawabe T."/>
            <person name="Meirelles P."/>
            <person name="Feng G."/>
            <person name="Sayaka M."/>
            <person name="Hattori M."/>
            <person name="Ohkuma M."/>
        </authorList>
    </citation>
    <scope>NUCLEOTIDE SEQUENCE [LARGE SCALE GENOMIC DNA]</scope>
    <source>
        <strain evidence="1 2">JCM19232</strain>
    </source>
</reference>
<dbReference type="Gene3D" id="3.30.1240.10">
    <property type="match status" value="1"/>
</dbReference>
<dbReference type="Gene3D" id="3.40.50.1000">
    <property type="entry name" value="HAD superfamily/HAD-like"/>
    <property type="match status" value="1"/>
</dbReference>
<dbReference type="AlphaFoldDB" id="A0A0B8PMJ4"/>
<dbReference type="NCBIfam" id="TIGR01484">
    <property type="entry name" value="HAD-SF-IIB"/>
    <property type="match status" value="1"/>
</dbReference>
<dbReference type="EMBL" id="BBSA01000010">
    <property type="protein sequence ID" value="GAM63904.1"/>
    <property type="molecule type" value="Genomic_DNA"/>
</dbReference>
<dbReference type="Pfam" id="PF08282">
    <property type="entry name" value="Hydrolase_3"/>
    <property type="match status" value="1"/>
</dbReference>
<dbReference type="CDD" id="cd07516">
    <property type="entry name" value="HAD_Pase"/>
    <property type="match status" value="1"/>
</dbReference>
<dbReference type="GO" id="GO:0016791">
    <property type="term" value="F:phosphatase activity"/>
    <property type="evidence" value="ECO:0007669"/>
    <property type="project" value="TreeGrafter"/>
</dbReference>
<dbReference type="InterPro" id="IPR000150">
    <property type="entry name" value="Cof"/>
</dbReference>
<organism evidence="1 2">
    <name type="scientific">Vibrio ishigakensis</name>
    <dbReference type="NCBI Taxonomy" id="1481914"/>
    <lineage>
        <taxon>Bacteria</taxon>
        <taxon>Pseudomonadati</taxon>
        <taxon>Pseudomonadota</taxon>
        <taxon>Gammaproteobacteria</taxon>
        <taxon>Vibrionales</taxon>
        <taxon>Vibrionaceae</taxon>
        <taxon>Vibrio</taxon>
    </lineage>
</organism>
<keyword evidence="1" id="KW-0378">Hydrolase</keyword>
<dbReference type="InterPro" id="IPR023214">
    <property type="entry name" value="HAD_sf"/>
</dbReference>
<dbReference type="SFLD" id="SFLDG01140">
    <property type="entry name" value="C2.B:_Phosphomannomutase_and_P"/>
    <property type="match status" value="1"/>
</dbReference>
<evidence type="ECO:0000313" key="2">
    <source>
        <dbReference type="Proteomes" id="UP000031670"/>
    </source>
</evidence>
<dbReference type="GO" id="GO:0000287">
    <property type="term" value="F:magnesium ion binding"/>
    <property type="evidence" value="ECO:0007669"/>
    <property type="project" value="UniProtKB-ARBA"/>
</dbReference>
<gene>
    <name evidence="1" type="ORF">JCM19232_2314</name>
</gene>
<dbReference type="InterPro" id="IPR036412">
    <property type="entry name" value="HAD-like_sf"/>
</dbReference>
<proteinExistence type="predicted"/>
<dbReference type="PROSITE" id="PS01229">
    <property type="entry name" value="COF_2"/>
    <property type="match status" value="1"/>
</dbReference>
<dbReference type="PANTHER" id="PTHR10000:SF58">
    <property type="entry name" value="PYRIDOXAL PHOSPHATE PHOSPHATASE YBHA"/>
    <property type="match status" value="1"/>
</dbReference>
<dbReference type="SUPFAM" id="SSF56784">
    <property type="entry name" value="HAD-like"/>
    <property type="match status" value="1"/>
</dbReference>
<protein>
    <submittedName>
        <fullName evidence="1">Hydrolase</fullName>
    </submittedName>
</protein>
<dbReference type="InterPro" id="IPR006379">
    <property type="entry name" value="HAD-SF_hydro_IIB"/>
</dbReference>
<dbReference type="SFLD" id="SFLDS00003">
    <property type="entry name" value="Haloacid_Dehalogenase"/>
    <property type="match status" value="1"/>
</dbReference>
<dbReference type="GO" id="GO:0005829">
    <property type="term" value="C:cytosol"/>
    <property type="evidence" value="ECO:0007669"/>
    <property type="project" value="TreeGrafter"/>
</dbReference>